<evidence type="ECO:0000313" key="2">
    <source>
        <dbReference type="EMBL" id="MBC8748977.1"/>
    </source>
</evidence>
<proteinExistence type="predicted"/>
<organism evidence="2 3">
    <name type="scientific">Paraburkholderia podalyriae</name>
    <dbReference type="NCBI Taxonomy" id="1938811"/>
    <lineage>
        <taxon>Bacteria</taxon>
        <taxon>Pseudomonadati</taxon>
        <taxon>Pseudomonadota</taxon>
        <taxon>Betaproteobacteria</taxon>
        <taxon>Burkholderiales</taxon>
        <taxon>Burkholderiaceae</taxon>
        <taxon>Paraburkholderia</taxon>
    </lineage>
</organism>
<dbReference type="EMBL" id="VZQQ01000017">
    <property type="protein sequence ID" value="MBC8748977.1"/>
    <property type="molecule type" value="Genomic_DNA"/>
</dbReference>
<gene>
    <name evidence="2" type="ORF">F6X42_21020</name>
</gene>
<sequence>MRRYFIVLGDKTTAGGVVIQAEERFTNHGKPLAYHGAQIYCHACKSTGHICNVPPYRPMTLHGKQIALENDICICKCDPPPRLIASQNNASMSFESRELAGTGHMRQGAQRSKNAQTARRHLKRIYVSDSSTGEPLTNRPFIADVEGREQSGRTDDNGYATIETDGSRSFRIHVIFASPKRNLTYS</sequence>
<name>A0ABR7PRT1_9BURK</name>
<protein>
    <submittedName>
        <fullName evidence="2">PAAR domain-containing protein</fullName>
    </submittedName>
</protein>
<feature type="region of interest" description="Disordered" evidence="1">
    <location>
        <begin position="128"/>
        <end position="162"/>
    </location>
</feature>
<accession>A0ABR7PRT1</accession>
<keyword evidence="3" id="KW-1185">Reference proteome</keyword>
<dbReference type="CDD" id="cd14744">
    <property type="entry name" value="PAAR_CT_2"/>
    <property type="match status" value="1"/>
</dbReference>
<comment type="caution">
    <text evidence="2">The sequence shown here is derived from an EMBL/GenBank/DDBJ whole genome shotgun (WGS) entry which is preliminary data.</text>
</comment>
<dbReference type="Proteomes" id="UP000736373">
    <property type="component" value="Unassembled WGS sequence"/>
</dbReference>
<evidence type="ECO:0000256" key="1">
    <source>
        <dbReference type="SAM" id="MobiDB-lite"/>
    </source>
</evidence>
<feature type="compositionally biased region" description="Basic and acidic residues" evidence="1">
    <location>
        <begin position="145"/>
        <end position="156"/>
    </location>
</feature>
<evidence type="ECO:0000313" key="3">
    <source>
        <dbReference type="Proteomes" id="UP000736373"/>
    </source>
</evidence>
<dbReference type="RefSeq" id="WP_187636018.1">
    <property type="nucleotide sequence ID" value="NZ_VZQQ01000017.1"/>
</dbReference>
<reference evidence="2 3" key="1">
    <citation type="submission" date="2019-09" db="EMBL/GenBank/DDBJ databases">
        <title>Paraburkholderia podalyriae sp. nov., A South African Podalyria-associated rhizobium.</title>
        <authorList>
            <person name="Mavima L."/>
            <person name="Beukes C.W."/>
            <person name="Palmer M."/>
            <person name="De Meyer S.E."/>
            <person name="James E.K."/>
            <person name="Maluk M."/>
            <person name="Avontuur J.R."/>
            <person name="Chan W.Y."/>
            <person name="Venter S.N."/>
            <person name="Steenkamp E.T."/>
        </authorList>
    </citation>
    <scope>NUCLEOTIDE SEQUENCE [LARGE SCALE GENOMIC DNA]</scope>
    <source>
        <strain evidence="2 3">WC7.3b</strain>
    </source>
</reference>
<dbReference type="Pfam" id="PF05488">
    <property type="entry name" value="PAAR_motif"/>
    <property type="match status" value="1"/>
</dbReference>
<dbReference type="InterPro" id="IPR008727">
    <property type="entry name" value="PAAR_motif"/>
</dbReference>